<accession>A0A481ZFE1</accession>
<reference evidence="1" key="1">
    <citation type="journal article" date="2019" name="MBio">
        <title>Virus Genomes from Deep Sea Sediments Expand the Ocean Megavirome and Support Independent Origins of Viral Gigantism.</title>
        <authorList>
            <person name="Backstrom D."/>
            <person name="Yutin N."/>
            <person name="Jorgensen S.L."/>
            <person name="Dharamshi J."/>
            <person name="Homa F."/>
            <person name="Zaremba-Niedwiedzka K."/>
            <person name="Spang A."/>
            <person name="Wolf Y.I."/>
            <person name="Koonin E.V."/>
            <person name="Ettema T.J."/>
        </authorList>
    </citation>
    <scope>NUCLEOTIDE SEQUENCE</scope>
</reference>
<sequence>MWSEEAIRIHCSHDELKFYIGELKENKPIEKMLDYVSENY</sequence>
<dbReference type="EMBL" id="MK500591">
    <property type="protein sequence ID" value="QBK93211.1"/>
    <property type="molecule type" value="Genomic_DNA"/>
</dbReference>
<organism evidence="1">
    <name type="scientific">Pithovirus LCPAC403</name>
    <dbReference type="NCBI Taxonomy" id="2506596"/>
    <lineage>
        <taxon>Viruses</taxon>
        <taxon>Pithoviruses</taxon>
    </lineage>
</organism>
<protein>
    <submittedName>
        <fullName evidence="1">Uncharacterized protein</fullName>
    </submittedName>
</protein>
<proteinExistence type="predicted"/>
<name>A0A481ZFE1_9VIRU</name>
<evidence type="ECO:0000313" key="1">
    <source>
        <dbReference type="EMBL" id="QBK93211.1"/>
    </source>
</evidence>
<gene>
    <name evidence="1" type="ORF">LCPAC403_03450</name>
</gene>